<evidence type="ECO:0000256" key="6">
    <source>
        <dbReference type="SAM" id="MobiDB-lite"/>
    </source>
</evidence>
<proteinExistence type="predicted"/>
<evidence type="ECO:0000313" key="8">
    <source>
        <dbReference type="EMBL" id="WUR04657.1"/>
    </source>
</evidence>
<keyword evidence="1" id="KW-0343">GTPase activation</keyword>
<evidence type="ECO:0000259" key="7">
    <source>
        <dbReference type="PROSITE" id="PS50115"/>
    </source>
</evidence>
<dbReference type="RefSeq" id="XP_065330802.1">
    <property type="nucleotide sequence ID" value="XM_065474730.1"/>
</dbReference>
<feature type="compositionally biased region" description="Basic and acidic residues" evidence="6">
    <location>
        <begin position="1"/>
        <end position="13"/>
    </location>
</feature>
<dbReference type="GO" id="GO:0005096">
    <property type="term" value="F:GTPase activator activity"/>
    <property type="evidence" value="ECO:0007669"/>
    <property type="project" value="UniProtKB-KW"/>
</dbReference>
<protein>
    <submittedName>
        <fullName evidence="8">ADP-ribosylation factor GTPase-activating protein GLO3</fullName>
    </submittedName>
</protein>
<dbReference type="InterPro" id="IPR038508">
    <property type="entry name" value="ArfGAP_dom_sf"/>
</dbReference>
<sequence length="236" mass="27456">MSKDNIQSHDKSTDLSSDSMNIPSSDSQIIEKSLTYKFFKNIKSNPVNNKCADCSKSSPIWVSLTFSLFICSDCASSHRKMGVLKSQVKSTLLDKWTLGELRRVWVGGNKNKYKLGDNKDVFIKYKDSQFYKDEIDKMVEKSKEEDGDEFIKEEEESEMIKTSEVREEEIPKFADNIEDIKDIKDIKDKKDIKDIKDKKIKKSKEVFNIKKRSMPKISKNKTYEIEDESRLGFTRK</sequence>
<keyword evidence="2" id="KW-0479">Metal-binding</keyword>
<dbReference type="PANTHER" id="PTHR45686">
    <property type="entry name" value="ADP-RIBOSYLATION FACTOR GTPASE ACTIVATING PROTEIN 3, ISOFORM H-RELATED"/>
    <property type="match status" value="1"/>
</dbReference>
<accession>A0AAX4JFA1</accession>
<dbReference type="EMBL" id="CP142735">
    <property type="protein sequence ID" value="WUR04657.1"/>
    <property type="molecule type" value="Genomic_DNA"/>
</dbReference>
<dbReference type="GO" id="GO:0008270">
    <property type="term" value="F:zinc ion binding"/>
    <property type="evidence" value="ECO:0007669"/>
    <property type="project" value="UniProtKB-KW"/>
</dbReference>
<dbReference type="InterPro" id="IPR037278">
    <property type="entry name" value="ARFGAP/RecO"/>
</dbReference>
<feature type="domain" description="Arf-GAP" evidence="7">
    <location>
        <begin position="36"/>
        <end position="111"/>
    </location>
</feature>
<dbReference type="Proteomes" id="UP001334084">
    <property type="component" value="Chromosome 10"/>
</dbReference>
<dbReference type="PANTHER" id="PTHR45686:SF4">
    <property type="entry name" value="ADP-RIBOSYLATION FACTOR GTPASE ACTIVATING PROTEIN 3, ISOFORM H"/>
    <property type="match status" value="1"/>
</dbReference>
<evidence type="ECO:0000256" key="1">
    <source>
        <dbReference type="ARBA" id="ARBA00022468"/>
    </source>
</evidence>
<dbReference type="PROSITE" id="PS50115">
    <property type="entry name" value="ARFGAP"/>
    <property type="match status" value="1"/>
</dbReference>
<evidence type="ECO:0000256" key="2">
    <source>
        <dbReference type="ARBA" id="ARBA00022723"/>
    </source>
</evidence>
<reference evidence="8" key="1">
    <citation type="journal article" date="2024" name="BMC Genomics">
        <title>Functional annotation of a divergent genome using sequence and structure-based similarity.</title>
        <authorList>
            <person name="Svedberg D."/>
            <person name="Winiger R.R."/>
            <person name="Berg A."/>
            <person name="Sharma H."/>
            <person name="Tellgren-Roth C."/>
            <person name="Debrunner-Vossbrinck B.A."/>
            <person name="Vossbrinck C.R."/>
            <person name="Barandun J."/>
        </authorList>
    </citation>
    <scope>NUCLEOTIDE SEQUENCE</scope>
    <source>
        <strain evidence="8">Illinois isolate</strain>
    </source>
</reference>
<dbReference type="KEGG" id="vnx:VNE69_10009"/>
<feature type="region of interest" description="Disordered" evidence="6">
    <location>
        <begin position="1"/>
        <end position="24"/>
    </location>
</feature>
<name>A0AAX4JFA1_9MICR</name>
<dbReference type="GO" id="GO:0048205">
    <property type="term" value="P:COPI coating of Golgi vesicle"/>
    <property type="evidence" value="ECO:0007669"/>
    <property type="project" value="TreeGrafter"/>
</dbReference>
<dbReference type="AlphaFoldDB" id="A0AAX4JFA1"/>
<dbReference type="PRINTS" id="PR00405">
    <property type="entry name" value="REVINTRACTNG"/>
</dbReference>
<organism evidence="8 9">
    <name type="scientific">Vairimorpha necatrix</name>
    <dbReference type="NCBI Taxonomy" id="6039"/>
    <lineage>
        <taxon>Eukaryota</taxon>
        <taxon>Fungi</taxon>
        <taxon>Fungi incertae sedis</taxon>
        <taxon>Microsporidia</taxon>
        <taxon>Nosematidae</taxon>
        <taxon>Vairimorpha</taxon>
    </lineage>
</organism>
<dbReference type="Gene3D" id="1.10.220.150">
    <property type="entry name" value="Arf GTPase activating protein"/>
    <property type="match status" value="1"/>
</dbReference>
<dbReference type="GeneID" id="90542491"/>
<evidence type="ECO:0000313" key="9">
    <source>
        <dbReference type="Proteomes" id="UP001334084"/>
    </source>
</evidence>
<evidence type="ECO:0000256" key="5">
    <source>
        <dbReference type="PROSITE-ProRule" id="PRU00288"/>
    </source>
</evidence>
<dbReference type="Pfam" id="PF01412">
    <property type="entry name" value="ArfGap"/>
    <property type="match status" value="1"/>
</dbReference>
<feature type="compositionally biased region" description="Low complexity" evidence="6">
    <location>
        <begin position="14"/>
        <end position="24"/>
    </location>
</feature>
<dbReference type="GO" id="GO:0000139">
    <property type="term" value="C:Golgi membrane"/>
    <property type="evidence" value="ECO:0007669"/>
    <property type="project" value="GOC"/>
</dbReference>
<keyword evidence="3 5" id="KW-0863">Zinc-finger</keyword>
<keyword evidence="9" id="KW-1185">Reference proteome</keyword>
<evidence type="ECO:0000256" key="4">
    <source>
        <dbReference type="ARBA" id="ARBA00022833"/>
    </source>
</evidence>
<evidence type="ECO:0000256" key="3">
    <source>
        <dbReference type="ARBA" id="ARBA00022771"/>
    </source>
</evidence>
<dbReference type="SMART" id="SM00105">
    <property type="entry name" value="ArfGap"/>
    <property type="match status" value="1"/>
</dbReference>
<gene>
    <name evidence="8" type="ORF">VNE69_10009</name>
</gene>
<dbReference type="SUPFAM" id="SSF57863">
    <property type="entry name" value="ArfGap/RecO-like zinc finger"/>
    <property type="match status" value="1"/>
</dbReference>
<dbReference type="InterPro" id="IPR001164">
    <property type="entry name" value="ArfGAP_dom"/>
</dbReference>
<keyword evidence="4" id="KW-0862">Zinc</keyword>